<keyword evidence="6" id="KW-0418">Kinase</keyword>
<evidence type="ECO:0000256" key="1">
    <source>
        <dbReference type="ARBA" id="ARBA00000085"/>
    </source>
</evidence>
<feature type="transmembrane region" description="Helical" evidence="8">
    <location>
        <begin position="69"/>
        <end position="92"/>
    </location>
</feature>
<keyword evidence="8" id="KW-1133">Transmembrane helix</keyword>
<evidence type="ECO:0000313" key="12">
    <source>
        <dbReference type="Proteomes" id="UP000239209"/>
    </source>
</evidence>
<organism evidence="11 12">
    <name type="scientific">Pseudosporangium ferrugineum</name>
    <dbReference type="NCBI Taxonomy" id="439699"/>
    <lineage>
        <taxon>Bacteria</taxon>
        <taxon>Bacillati</taxon>
        <taxon>Actinomycetota</taxon>
        <taxon>Actinomycetes</taxon>
        <taxon>Micromonosporales</taxon>
        <taxon>Micromonosporaceae</taxon>
        <taxon>Pseudosporangium</taxon>
    </lineage>
</organism>
<feature type="transmembrane region" description="Helical" evidence="8">
    <location>
        <begin position="148"/>
        <end position="168"/>
    </location>
</feature>
<dbReference type="SUPFAM" id="SSF55781">
    <property type="entry name" value="GAF domain-like"/>
    <property type="match status" value="1"/>
</dbReference>
<dbReference type="Gene3D" id="1.10.287.130">
    <property type="match status" value="1"/>
</dbReference>
<dbReference type="EC" id="2.7.13.3" evidence="3"/>
<evidence type="ECO:0000256" key="4">
    <source>
        <dbReference type="ARBA" id="ARBA00022553"/>
    </source>
</evidence>
<dbReference type="AlphaFoldDB" id="A0A2T0SFK4"/>
<protein>
    <recommendedName>
        <fullName evidence="3">histidine kinase</fullName>
        <ecNumber evidence="3">2.7.13.3</ecNumber>
    </recommendedName>
</protein>
<dbReference type="PANTHER" id="PTHR43711:SF1">
    <property type="entry name" value="HISTIDINE KINASE 1"/>
    <property type="match status" value="1"/>
</dbReference>
<comment type="caution">
    <text evidence="11">The sequence shown here is derived from an EMBL/GenBank/DDBJ whole genome shotgun (WGS) entry which is preliminary data.</text>
</comment>
<dbReference type="PROSITE" id="PS50112">
    <property type="entry name" value="PAS"/>
    <property type="match status" value="1"/>
</dbReference>
<evidence type="ECO:0000256" key="2">
    <source>
        <dbReference type="ARBA" id="ARBA00004236"/>
    </source>
</evidence>
<feature type="transmembrane region" description="Helical" evidence="8">
    <location>
        <begin position="180"/>
        <end position="209"/>
    </location>
</feature>
<dbReference type="CDD" id="cd00130">
    <property type="entry name" value="PAS"/>
    <property type="match status" value="1"/>
</dbReference>
<dbReference type="PRINTS" id="PR00344">
    <property type="entry name" value="BCTRLSENSOR"/>
</dbReference>
<dbReference type="GO" id="GO:0006355">
    <property type="term" value="P:regulation of DNA-templated transcription"/>
    <property type="evidence" value="ECO:0007669"/>
    <property type="project" value="InterPro"/>
</dbReference>
<keyword evidence="4" id="KW-0597">Phosphoprotein</keyword>
<evidence type="ECO:0000259" key="9">
    <source>
        <dbReference type="PROSITE" id="PS50109"/>
    </source>
</evidence>
<dbReference type="FunFam" id="1.10.287.130:FF:000001">
    <property type="entry name" value="Two-component sensor histidine kinase"/>
    <property type="match status" value="1"/>
</dbReference>
<dbReference type="InterPro" id="IPR003594">
    <property type="entry name" value="HATPase_dom"/>
</dbReference>
<gene>
    <name evidence="11" type="ORF">CLV70_102409</name>
</gene>
<comment type="catalytic activity">
    <reaction evidence="1">
        <text>ATP + protein L-histidine = ADP + protein N-phospho-L-histidine.</text>
        <dbReference type="EC" id="2.7.13.3"/>
    </reaction>
</comment>
<dbReference type="InterPro" id="IPR003661">
    <property type="entry name" value="HisK_dim/P_dom"/>
</dbReference>
<dbReference type="SMART" id="SM00387">
    <property type="entry name" value="HATPase_c"/>
    <property type="match status" value="1"/>
</dbReference>
<evidence type="ECO:0000256" key="7">
    <source>
        <dbReference type="ARBA" id="ARBA00023012"/>
    </source>
</evidence>
<sequence>MERLVLGLVAPVVTASPHGAGRPLPQRVAGAVRAYAGDPILRSVLAVGTLGAALGATVTLALPDRGSVLGGAGVPMAWLVPGLIVLTCLAEITVVRLRHGDAVEELSLYEAALIIDVLLLPPGPALLAAVAGLVLASAVQRRPVVKAAFNLGTYTAAVSVLILLVQLIGGEGGETMTARVLAGVLVGTLAFTMVNLCLLAQILAVINEVSPWAIVRDETRLSVYMAVGTVATGLTTTVIALNAPLLLPFSAMPALAVTYAYRAAAREADERARSSSLLQLSHALAGREDVVRRFLVLVREAFDTDVAAIDLYEDGSALLVDAAEPAAVREVPLPPFLAAHRDTDAPVQLSENLPPGLRHVVVVPVEGGGSRLGTAAFGSRSRRRMSTGDVTLLASLGNALAVAIRGAEHLERLTEERSKLQAVVEQSAEGIMVIDGAGLVQVWNRALADLAGTPAAEALGRPVAGLLDVPAEEEAAQLLPVSVEEPRVATELTVRRPDGEERRLRLAHSAIFAAGELVRDVVVISDLTREYRTERLKSDFIAMVSHELRTPLTPIMGYVDLLRTRGERMTPQKRADALALIGDRAAHLSRLVEDLLLASRFGDSPEEASLQVSTGVHDLVAIVRQTVEDLGSPRIVLHAPSGEWPARCDNGRTVQVLTNLIGNGLKYSAEDRTVEVSLRRDGRFLHVDVRDHGRGIPADSVEKVFEKFHRVEDPMTMSTSGTGLGLFIARRLARAMGGDVTLDSTLNAGSLFTLSLPPAP</sequence>
<dbReference type="NCBIfam" id="TIGR00229">
    <property type="entry name" value="sensory_box"/>
    <property type="match status" value="1"/>
</dbReference>
<name>A0A2T0SFK4_9ACTN</name>
<dbReference type="InterPro" id="IPR000014">
    <property type="entry name" value="PAS"/>
</dbReference>
<accession>A0A2T0SFK4</accession>
<dbReference type="RefSeq" id="WP_106125384.1">
    <property type="nucleotide sequence ID" value="NZ_PVZG01000002.1"/>
</dbReference>
<dbReference type="SUPFAM" id="SSF55874">
    <property type="entry name" value="ATPase domain of HSP90 chaperone/DNA topoisomerase II/histidine kinase"/>
    <property type="match status" value="1"/>
</dbReference>
<dbReference type="InterPro" id="IPR036097">
    <property type="entry name" value="HisK_dim/P_sf"/>
</dbReference>
<dbReference type="Pfam" id="PF00512">
    <property type="entry name" value="HisKA"/>
    <property type="match status" value="1"/>
</dbReference>
<dbReference type="SUPFAM" id="SSF55785">
    <property type="entry name" value="PYP-like sensor domain (PAS domain)"/>
    <property type="match status" value="1"/>
</dbReference>
<dbReference type="SMART" id="SM00388">
    <property type="entry name" value="HisKA"/>
    <property type="match status" value="1"/>
</dbReference>
<dbReference type="Proteomes" id="UP000239209">
    <property type="component" value="Unassembled WGS sequence"/>
</dbReference>
<dbReference type="Pfam" id="PF02518">
    <property type="entry name" value="HATPase_c"/>
    <property type="match status" value="1"/>
</dbReference>
<dbReference type="InterPro" id="IPR035965">
    <property type="entry name" value="PAS-like_dom_sf"/>
</dbReference>
<dbReference type="InterPro" id="IPR004358">
    <property type="entry name" value="Sig_transdc_His_kin-like_C"/>
</dbReference>
<dbReference type="InterPro" id="IPR036890">
    <property type="entry name" value="HATPase_C_sf"/>
</dbReference>
<evidence type="ECO:0000256" key="8">
    <source>
        <dbReference type="SAM" id="Phobius"/>
    </source>
</evidence>
<feature type="domain" description="Histidine kinase" evidence="9">
    <location>
        <begin position="543"/>
        <end position="760"/>
    </location>
</feature>
<keyword evidence="12" id="KW-1185">Reference proteome</keyword>
<dbReference type="Pfam" id="PF00989">
    <property type="entry name" value="PAS"/>
    <property type="match status" value="1"/>
</dbReference>
<feature type="transmembrane region" description="Helical" evidence="8">
    <location>
        <begin position="112"/>
        <end position="136"/>
    </location>
</feature>
<dbReference type="CDD" id="cd00082">
    <property type="entry name" value="HisKA"/>
    <property type="match status" value="1"/>
</dbReference>
<feature type="transmembrane region" description="Helical" evidence="8">
    <location>
        <begin position="221"/>
        <end position="239"/>
    </location>
</feature>
<keyword evidence="7" id="KW-0902">Two-component regulatory system</keyword>
<dbReference type="GO" id="GO:0005886">
    <property type="term" value="C:plasma membrane"/>
    <property type="evidence" value="ECO:0007669"/>
    <property type="project" value="UniProtKB-SubCell"/>
</dbReference>
<evidence type="ECO:0000259" key="10">
    <source>
        <dbReference type="PROSITE" id="PS50112"/>
    </source>
</evidence>
<dbReference type="GO" id="GO:0000155">
    <property type="term" value="F:phosphorelay sensor kinase activity"/>
    <property type="evidence" value="ECO:0007669"/>
    <property type="project" value="InterPro"/>
</dbReference>
<dbReference type="Gene3D" id="3.30.450.20">
    <property type="entry name" value="PAS domain"/>
    <property type="match status" value="1"/>
</dbReference>
<proteinExistence type="predicted"/>
<dbReference type="PROSITE" id="PS50109">
    <property type="entry name" value="HIS_KIN"/>
    <property type="match status" value="1"/>
</dbReference>
<reference evidence="11 12" key="1">
    <citation type="submission" date="2018-03" db="EMBL/GenBank/DDBJ databases">
        <title>Genomic Encyclopedia of Archaeal and Bacterial Type Strains, Phase II (KMG-II): from individual species to whole genera.</title>
        <authorList>
            <person name="Goeker M."/>
        </authorList>
    </citation>
    <scope>NUCLEOTIDE SEQUENCE [LARGE SCALE GENOMIC DNA]</scope>
    <source>
        <strain evidence="11 12">DSM 45348</strain>
    </source>
</reference>
<feature type="transmembrane region" description="Helical" evidence="8">
    <location>
        <begin position="40"/>
        <end position="62"/>
    </location>
</feature>
<dbReference type="Gene3D" id="3.30.565.10">
    <property type="entry name" value="Histidine kinase-like ATPase, C-terminal domain"/>
    <property type="match status" value="1"/>
</dbReference>
<dbReference type="SMART" id="SM00065">
    <property type="entry name" value="GAF"/>
    <property type="match status" value="1"/>
</dbReference>
<dbReference type="InterPro" id="IPR005467">
    <property type="entry name" value="His_kinase_dom"/>
</dbReference>
<dbReference type="Gene3D" id="3.30.450.40">
    <property type="match status" value="1"/>
</dbReference>
<dbReference type="InterPro" id="IPR003018">
    <property type="entry name" value="GAF"/>
</dbReference>
<keyword evidence="8" id="KW-0472">Membrane</keyword>
<dbReference type="InterPro" id="IPR029016">
    <property type="entry name" value="GAF-like_dom_sf"/>
</dbReference>
<dbReference type="SUPFAM" id="SSF47384">
    <property type="entry name" value="Homodimeric domain of signal transducing histidine kinase"/>
    <property type="match status" value="1"/>
</dbReference>
<evidence type="ECO:0000256" key="3">
    <source>
        <dbReference type="ARBA" id="ARBA00012438"/>
    </source>
</evidence>
<keyword evidence="5" id="KW-0808">Transferase</keyword>
<dbReference type="OrthoDB" id="3272969at2"/>
<evidence type="ECO:0000313" key="11">
    <source>
        <dbReference type="EMBL" id="PRY32198.1"/>
    </source>
</evidence>
<dbReference type="Pfam" id="PF01590">
    <property type="entry name" value="GAF"/>
    <property type="match status" value="1"/>
</dbReference>
<comment type="subcellular location">
    <subcellularLocation>
        <location evidence="2">Cell membrane</location>
    </subcellularLocation>
</comment>
<dbReference type="PANTHER" id="PTHR43711">
    <property type="entry name" value="TWO-COMPONENT HISTIDINE KINASE"/>
    <property type="match status" value="1"/>
</dbReference>
<dbReference type="SMART" id="SM00091">
    <property type="entry name" value="PAS"/>
    <property type="match status" value="1"/>
</dbReference>
<dbReference type="EMBL" id="PVZG01000002">
    <property type="protein sequence ID" value="PRY32198.1"/>
    <property type="molecule type" value="Genomic_DNA"/>
</dbReference>
<dbReference type="InterPro" id="IPR013767">
    <property type="entry name" value="PAS_fold"/>
</dbReference>
<evidence type="ECO:0000256" key="6">
    <source>
        <dbReference type="ARBA" id="ARBA00022777"/>
    </source>
</evidence>
<dbReference type="InterPro" id="IPR050736">
    <property type="entry name" value="Sensor_HK_Regulatory"/>
</dbReference>
<evidence type="ECO:0000256" key="5">
    <source>
        <dbReference type="ARBA" id="ARBA00022679"/>
    </source>
</evidence>
<feature type="domain" description="PAS" evidence="10">
    <location>
        <begin position="416"/>
        <end position="478"/>
    </location>
</feature>
<keyword evidence="8" id="KW-0812">Transmembrane</keyword>